<dbReference type="Proteomes" id="UP000253817">
    <property type="component" value="Unassembled WGS sequence"/>
</dbReference>
<gene>
    <name evidence="3" type="ORF">C1876_05430</name>
    <name evidence="4" type="ORF">DMP09_03435</name>
</gene>
<proteinExistence type="inferred from homology"/>
<dbReference type="Proteomes" id="UP000270112">
    <property type="component" value="Unassembled WGS sequence"/>
</dbReference>
<reference evidence="6" key="2">
    <citation type="submission" date="2018-05" db="EMBL/GenBank/DDBJ databases">
        <title>Genome Sequencing of selected type strains of the family Eggerthellaceae.</title>
        <authorList>
            <person name="Danylec N."/>
            <person name="Stoll D.A."/>
            <person name="Doetsch A."/>
            <person name="Huch M."/>
        </authorList>
    </citation>
    <scope>NUCLEOTIDE SEQUENCE [LARGE SCALE GENOMIC DNA]</scope>
    <source>
        <strain evidence="6">DSM 16107</strain>
    </source>
</reference>
<dbReference type="RefSeq" id="WP_114545703.1">
    <property type="nucleotide sequence ID" value="NZ_PPTT01000007.1"/>
</dbReference>
<feature type="compositionally biased region" description="Basic and acidic residues" evidence="2">
    <location>
        <begin position="134"/>
        <end position="147"/>
    </location>
</feature>
<sequence>MADTTQRRVRIGSYTDDEARAGIFTALYDAAARRLHVVRADGSVPNPSFLTCGNGRLYAAHELDDRSCMAVYAEGDDGALVCRGVCGEPTEAGTCFVEASVDGRRLYGANYESGSISCCTLTQDGRPSGGLPAVHHEGSSAHPERQRSAHVHSIRFVPGTNVLAAVDLGIDAIALYRADASGALEVPPVASVATPPGSGPRMLAFHPRLRLAALVDELACDVAFYEFDRTGTRWRCVDRQLLPVAGATEEALAAHPAFSPDGRRLYVSVRGSDRIALFALDDDGRVESRVDFGSGGRGPRHIALDPSGSLLAVANVASDDACVFELDPLTGEPRSEAHADVPRTACVVWE</sequence>
<comment type="caution">
    <text evidence="4">The sequence shown here is derived from an EMBL/GenBank/DDBJ whole genome shotgun (WGS) entry which is preliminary data.</text>
</comment>
<evidence type="ECO:0000313" key="3">
    <source>
        <dbReference type="EMBL" id="RDB69837.1"/>
    </source>
</evidence>
<accession>A0A3N0J269</accession>
<dbReference type="SUPFAM" id="SSF51004">
    <property type="entry name" value="C-terminal (heme d1) domain of cytochrome cd1-nitrite reductase"/>
    <property type="match status" value="1"/>
</dbReference>
<reference evidence="3 5" key="1">
    <citation type="journal article" date="2018" name="Elife">
        <title>Discovery and characterization of a prevalent human gut bacterial enzyme sufficient for the inactivation of a family of plant toxins.</title>
        <authorList>
            <person name="Koppel N."/>
            <person name="Bisanz J.E."/>
            <person name="Pandelia M.E."/>
            <person name="Turnbaugh P.J."/>
            <person name="Balskus E.P."/>
        </authorList>
    </citation>
    <scope>NUCLEOTIDE SEQUENCE [LARGE SCALE GENOMIC DNA]</scope>
    <source>
        <strain evidence="3 5">DSM 16107</strain>
    </source>
</reference>
<organism evidence="4 6">
    <name type="scientific">Eggerthella sinensis</name>
    <dbReference type="NCBI Taxonomy" id="242230"/>
    <lineage>
        <taxon>Bacteria</taxon>
        <taxon>Bacillati</taxon>
        <taxon>Actinomycetota</taxon>
        <taxon>Coriobacteriia</taxon>
        <taxon>Eggerthellales</taxon>
        <taxon>Eggerthellaceae</taxon>
        <taxon>Eggerthella</taxon>
    </lineage>
</organism>
<dbReference type="EMBL" id="PPTT01000007">
    <property type="protein sequence ID" value="RDB69837.1"/>
    <property type="molecule type" value="Genomic_DNA"/>
</dbReference>
<dbReference type="InterPro" id="IPR050282">
    <property type="entry name" value="Cycloisomerase_2"/>
</dbReference>
<dbReference type="EMBL" id="QICC01000007">
    <property type="protein sequence ID" value="RNM42800.1"/>
    <property type="molecule type" value="Genomic_DNA"/>
</dbReference>
<evidence type="ECO:0000256" key="2">
    <source>
        <dbReference type="SAM" id="MobiDB-lite"/>
    </source>
</evidence>
<protein>
    <submittedName>
        <fullName evidence="4">6-phosphogluconolactonase</fullName>
    </submittedName>
</protein>
<evidence type="ECO:0000313" key="4">
    <source>
        <dbReference type="EMBL" id="RNM42800.1"/>
    </source>
</evidence>
<dbReference type="Gene3D" id="2.130.10.10">
    <property type="entry name" value="YVTN repeat-like/Quinoprotein amine dehydrogenase"/>
    <property type="match status" value="1"/>
</dbReference>
<dbReference type="PANTHER" id="PTHR30344">
    <property type="entry name" value="6-PHOSPHOGLUCONOLACTONASE-RELATED"/>
    <property type="match status" value="1"/>
</dbReference>
<reference evidence="4" key="3">
    <citation type="journal article" date="2019" name="Microbiol. Resour. Announc.">
        <title>Draft Genome Sequences of Type Strains of Gordonibacter faecihominis, Paraeggerthella hongkongensis, Parvibacter caecicola,Slackia equolifaciens, Slackia faecicanis, and Slackia isoflavoniconvertens.</title>
        <authorList>
            <person name="Danylec N."/>
            <person name="Stoll D.A."/>
            <person name="Dotsch A."/>
            <person name="Huch M."/>
        </authorList>
    </citation>
    <scope>NUCLEOTIDE SEQUENCE</scope>
    <source>
        <strain evidence="4">DSM 16107</strain>
    </source>
</reference>
<dbReference type="Pfam" id="PF10282">
    <property type="entry name" value="Lactonase"/>
    <property type="match status" value="1"/>
</dbReference>
<dbReference type="InterPro" id="IPR015943">
    <property type="entry name" value="WD40/YVTN_repeat-like_dom_sf"/>
</dbReference>
<keyword evidence="5" id="KW-1185">Reference proteome</keyword>
<dbReference type="InterPro" id="IPR019405">
    <property type="entry name" value="Lactonase_7-beta_prop"/>
</dbReference>
<dbReference type="GO" id="GO:0017057">
    <property type="term" value="F:6-phosphogluconolactonase activity"/>
    <property type="evidence" value="ECO:0007669"/>
    <property type="project" value="TreeGrafter"/>
</dbReference>
<dbReference type="OrthoDB" id="9790815at2"/>
<evidence type="ECO:0000256" key="1">
    <source>
        <dbReference type="ARBA" id="ARBA00005564"/>
    </source>
</evidence>
<evidence type="ECO:0000313" key="6">
    <source>
        <dbReference type="Proteomes" id="UP000270112"/>
    </source>
</evidence>
<dbReference type="PANTHER" id="PTHR30344:SF1">
    <property type="entry name" value="6-PHOSPHOGLUCONOLACTONASE"/>
    <property type="match status" value="1"/>
</dbReference>
<evidence type="ECO:0000313" key="5">
    <source>
        <dbReference type="Proteomes" id="UP000253817"/>
    </source>
</evidence>
<name>A0A3N0J269_9ACTN</name>
<dbReference type="InterPro" id="IPR011048">
    <property type="entry name" value="Haem_d1_sf"/>
</dbReference>
<dbReference type="AlphaFoldDB" id="A0A3N0J269"/>
<comment type="similarity">
    <text evidence="1">Belongs to the cycloisomerase 2 family.</text>
</comment>
<feature type="region of interest" description="Disordered" evidence="2">
    <location>
        <begin position="129"/>
        <end position="149"/>
    </location>
</feature>